<evidence type="ECO:0000313" key="2">
    <source>
        <dbReference type="EMBL" id="RMY73267.1"/>
    </source>
</evidence>
<evidence type="ECO:0000313" key="3">
    <source>
        <dbReference type="EMBL" id="RMZ03119.1"/>
    </source>
</evidence>
<accession>A0A3M7EA50</accession>
<protein>
    <submittedName>
        <fullName evidence="2">Uncharacterized protein</fullName>
    </submittedName>
</protein>
<evidence type="ECO:0000256" key="1">
    <source>
        <dbReference type="SAM" id="MobiDB-lite"/>
    </source>
</evidence>
<reference evidence="4 5" key="1">
    <citation type="journal article" date="2018" name="BMC Genomics">
        <title>Genomic evidence for intraspecific hybridization in a clonal and extremely halotolerant yeast.</title>
        <authorList>
            <person name="Gostincar C."/>
            <person name="Stajich J.E."/>
            <person name="Zupancic J."/>
            <person name="Zalar P."/>
            <person name="Gunde-Cimerman N."/>
        </authorList>
    </citation>
    <scope>NUCLEOTIDE SEQUENCE [LARGE SCALE GENOMIC DNA]</scope>
    <source>
        <strain evidence="2 4">EXF-10513</strain>
        <strain evidence="3 5">EXF-171</strain>
    </source>
</reference>
<dbReference type="EMBL" id="QWIO01001363">
    <property type="protein sequence ID" value="RMY73267.1"/>
    <property type="molecule type" value="Genomic_DNA"/>
</dbReference>
<feature type="compositionally biased region" description="Low complexity" evidence="1">
    <location>
        <begin position="142"/>
        <end position="153"/>
    </location>
</feature>
<name>A0A3M7EA50_HORWE</name>
<dbReference type="Proteomes" id="UP000281468">
    <property type="component" value="Unassembled WGS sequence"/>
</dbReference>
<feature type="region of interest" description="Disordered" evidence="1">
    <location>
        <begin position="1"/>
        <end position="86"/>
    </location>
</feature>
<dbReference type="VEuPathDB" id="FungiDB:BTJ68_06678"/>
<dbReference type="EMBL" id="QWIQ01000156">
    <property type="protein sequence ID" value="RMZ03119.1"/>
    <property type="molecule type" value="Genomic_DNA"/>
</dbReference>
<dbReference type="Proteomes" id="UP000269539">
    <property type="component" value="Unassembled WGS sequence"/>
</dbReference>
<feature type="region of interest" description="Disordered" evidence="1">
    <location>
        <begin position="122"/>
        <end position="155"/>
    </location>
</feature>
<gene>
    <name evidence="3" type="ORF">D0862_05764</name>
    <name evidence="2" type="ORF">D0864_10259</name>
</gene>
<dbReference type="AlphaFoldDB" id="A0A3M7EA50"/>
<feature type="compositionally biased region" description="Polar residues" evidence="1">
    <location>
        <begin position="132"/>
        <end position="141"/>
    </location>
</feature>
<feature type="compositionally biased region" description="Polar residues" evidence="1">
    <location>
        <begin position="51"/>
        <end position="71"/>
    </location>
</feature>
<sequence>MALKRKRSTPFISSPVSDISTTTTSSSDETSAIPFFYQQQKPISPLPLQRQKPTWSWPTYDDTPSSQLLNSRTRKRHRDDRPDEHQIHGTSCWLVGTMINMDTLPDACRVTASTIQRLYDAQRKHPEASPMPSHQSIPAITQQQQPQSQPQSSTLHSFWRLPPTSTCSSQSMQIERAGQPPTSEFLQCEDCDGSLRTGDAMDIDESMTEQESMCAMCRRHVCDGCAVLGDERICLGCANGR</sequence>
<proteinExistence type="predicted"/>
<comment type="caution">
    <text evidence="2">The sequence shown here is derived from an EMBL/GenBank/DDBJ whole genome shotgun (WGS) entry which is preliminary data.</text>
</comment>
<organism evidence="2 4">
    <name type="scientific">Hortaea werneckii</name>
    <name type="common">Black yeast</name>
    <name type="synonym">Cladosporium werneckii</name>
    <dbReference type="NCBI Taxonomy" id="91943"/>
    <lineage>
        <taxon>Eukaryota</taxon>
        <taxon>Fungi</taxon>
        <taxon>Dikarya</taxon>
        <taxon>Ascomycota</taxon>
        <taxon>Pezizomycotina</taxon>
        <taxon>Dothideomycetes</taxon>
        <taxon>Dothideomycetidae</taxon>
        <taxon>Mycosphaerellales</taxon>
        <taxon>Teratosphaeriaceae</taxon>
        <taxon>Hortaea</taxon>
    </lineage>
</organism>
<evidence type="ECO:0000313" key="4">
    <source>
        <dbReference type="Proteomes" id="UP000269539"/>
    </source>
</evidence>
<feature type="compositionally biased region" description="Low complexity" evidence="1">
    <location>
        <begin position="13"/>
        <end position="31"/>
    </location>
</feature>
<evidence type="ECO:0000313" key="5">
    <source>
        <dbReference type="Proteomes" id="UP000281468"/>
    </source>
</evidence>